<evidence type="ECO:0000313" key="2">
    <source>
        <dbReference type="Proteomes" id="UP000245626"/>
    </source>
</evidence>
<sequence length="528" mass="58298">MTDPPQAFPPRFHLDTSPGSTPRLLCQTNHPQVSDWIRQQASSSSSSSSSSPPSKDGSFWRRAKFSPDGSLILAQSESHRLDILRLEPSQPQHDHHLPRQPSTIRLLNTSRSPSPALDAIWYPYPAYDKVRDSPSSAENDDPSNYQMTWCYALSSRHVPIRLIDSSNAKVRASYAIMDHVERFIGPHSLAFSMDNTRLYCGENSQISIFNLASPGLNTHIPVPLAQSRSSSKRAHGQRGFVSCISVSSAASSPSSGFQDQALPDGDEIVAAGTFSGTVGLYLLGPSGARVGKGARGKGKSKAADGMESCIAGWREIEGCGVVQMAFHPQAQHVLFVSSRRSSHINVYDTRYLIGGSNPTSFSPLRSKGQAGRRNPALMARLARKATRTHQRIGFDIDWAGRWLCSGDAEGFISAWRIDQGRFLDLDEPEEEEKEEGEEKLRKTILQPFAKWKAHEDAIGSISFHPYKPYLMSVSGSRSWADSDSDSETEDESGQNGGRTYRVLDSSLKVWHLEEEDEQQQQREGFSSS</sequence>
<name>A0ACD0P4A7_9BASI</name>
<accession>A0ACD0P4A7</accession>
<proteinExistence type="predicted"/>
<organism evidence="1 2">
    <name type="scientific">Violaceomyces palustris</name>
    <dbReference type="NCBI Taxonomy" id="1673888"/>
    <lineage>
        <taxon>Eukaryota</taxon>
        <taxon>Fungi</taxon>
        <taxon>Dikarya</taxon>
        <taxon>Basidiomycota</taxon>
        <taxon>Ustilaginomycotina</taxon>
        <taxon>Ustilaginomycetes</taxon>
        <taxon>Violaceomycetales</taxon>
        <taxon>Violaceomycetaceae</taxon>
        <taxon>Violaceomyces</taxon>
    </lineage>
</organism>
<gene>
    <name evidence="1" type="ORF">IE53DRAFT_373338</name>
</gene>
<keyword evidence="2" id="KW-1185">Reference proteome</keyword>
<dbReference type="Proteomes" id="UP000245626">
    <property type="component" value="Unassembled WGS sequence"/>
</dbReference>
<dbReference type="EMBL" id="KZ819755">
    <property type="protein sequence ID" value="PWN52837.1"/>
    <property type="molecule type" value="Genomic_DNA"/>
</dbReference>
<protein>
    <submittedName>
        <fullName evidence="1">Uncharacterized protein</fullName>
    </submittedName>
</protein>
<evidence type="ECO:0000313" key="1">
    <source>
        <dbReference type="EMBL" id="PWN52837.1"/>
    </source>
</evidence>
<reference evidence="1 2" key="1">
    <citation type="journal article" date="2018" name="Mol. Biol. Evol.">
        <title>Broad Genomic Sampling Reveals a Smut Pathogenic Ancestry of the Fungal Clade Ustilaginomycotina.</title>
        <authorList>
            <person name="Kijpornyongpan T."/>
            <person name="Mondo S.J."/>
            <person name="Barry K."/>
            <person name="Sandor L."/>
            <person name="Lee J."/>
            <person name="Lipzen A."/>
            <person name="Pangilinan J."/>
            <person name="LaButti K."/>
            <person name="Hainaut M."/>
            <person name="Henrissat B."/>
            <person name="Grigoriev I.V."/>
            <person name="Spatafora J.W."/>
            <person name="Aime M.C."/>
        </authorList>
    </citation>
    <scope>NUCLEOTIDE SEQUENCE [LARGE SCALE GENOMIC DNA]</scope>
    <source>
        <strain evidence="1 2">SA 807</strain>
    </source>
</reference>